<evidence type="ECO:0000313" key="2">
    <source>
        <dbReference type="EMBL" id="KAK9819297.1"/>
    </source>
</evidence>
<evidence type="ECO:0000313" key="3">
    <source>
        <dbReference type="Proteomes" id="UP001438707"/>
    </source>
</evidence>
<evidence type="ECO:0000256" key="1">
    <source>
        <dbReference type="SAM" id="MobiDB-lite"/>
    </source>
</evidence>
<protein>
    <submittedName>
        <fullName evidence="2">Uncharacterized protein</fullName>
    </submittedName>
</protein>
<sequence>MASAAGQRTAGKETVEKNQELEQADMIGGTDTSGQEYAVSDAEKKLGGEDAAADKALAADKGAMSAEKGQASGIDSSAEADAAAGGLAKD</sequence>
<gene>
    <name evidence="2" type="ORF">WJX74_002193</name>
</gene>
<feature type="region of interest" description="Disordered" evidence="1">
    <location>
        <begin position="59"/>
        <end position="90"/>
    </location>
</feature>
<comment type="caution">
    <text evidence="2">The sequence shown here is derived from an EMBL/GenBank/DDBJ whole genome shotgun (WGS) entry which is preliminary data.</text>
</comment>
<organism evidence="2 3">
    <name type="scientific">Apatococcus lobatus</name>
    <dbReference type="NCBI Taxonomy" id="904363"/>
    <lineage>
        <taxon>Eukaryota</taxon>
        <taxon>Viridiplantae</taxon>
        <taxon>Chlorophyta</taxon>
        <taxon>core chlorophytes</taxon>
        <taxon>Trebouxiophyceae</taxon>
        <taxon>Chlorellales</taxon>
        <taxon>Chlorellaceae</taxon>
        <taxon>Apatococcus</taxon>
    </lineage>
</organism>
<proteinExistence type="predicted"/>
<feature type="compositionally biased region" description="Low complexity" evidence="1">
    <location>
        <begin position="71"/>
        <end position="90"/>
    </location>
</feature>
<dbReference type="Proteomes" id="UP001438707">
    <property type="component" value="Unassembled WGS sequence"/>
</dbReference>
<feature type="region of interest" description="Disordered" evidence="1">
    <location>
        <begin position="1"/>
        <end position="47"/>
    </location>
</feature>
<dbReference type="EMBL" id="JALJOS010000048">
    <property type="protein sequence ID" value="KAK9819297.1"/>
    <property type="molecule type" value="Genomic_DNA"/>
</dbReference>
<feature type="compositionally biased region" description="Basic and acidic residues" evidence="1">
    <location>
        <begin position="10"/>
        <end position="20"/>
    </location>
</feature>
<name>A0AAW1QD25_9CHLO</name>
<dbReference type="AlphaFoldDB" id="A0AAW1QD25"/>
<accession>A0AAW1QD25</accession>
<keyword evidence="3" id="KW-1185">Reference proteome</keyword>
<reference evidence="2 3" key="1">
    <citation type="journal article" date="2024" name="Nat. Commun.">
        <title>Phylogenomics reveals the evolutionary origins of lichenization in chlorophyte algae.</title>
        <authorList>
            <person name="Puginier C."/>
            <person name="Libourel C."/>
            <person name="Otte J."/>
            <person name="Skaloud P."/>
            <person name="Haon M."/>
            <person name="Grisel S."/>
            <person name="Petersen M."/>
            <person name="Berrin J.G."/>
            <person name="Delaux P.M."/>
            <person name="Dal Grande F."/>
            <person name="Keller J."/>
        </authorList>
    </citation>
    <scope>NUCLEOTIDE SEQUENCE [LARGE SCALE GENOMIC DNA]</scope>
    <source>
        <strain evidence="2 3">SAG 2145</strain>
    </source>
</reference>